<evidence type="ECO:0000256" key="10">
    <source>
        <dbReference type="ARBA" id="ARBA00032441"/>
    </source>
</evidence>
<evidence type="ECO:0000256" key="5">
    <source>
        <dbReference type="ARBA" id="ARBA00022694"/>
    </source>
</evidence>
<evidence type="ECO:0000256" key="1">
    <source>
        <dbReference type="ARBA" id="ARBA00004496"/>
    </source>
</evidence>
<accession>A0ABY1KRI4</accession>
<comment type="caution">
    <text evidence="11">The sequence shown here is derived from an EMBL/GenBank/DDBJ whole genome shotgun (WGS) entry which is preliminary data.</text>
</comment>
<evidence type="ECO:0000256" key="7">
    <source>
        <dbReference type="ARBA" id="ARBA00022741"/>
    </source>
</evidence>
<evidence type="ECO:0000313" key="11">
    <source>
        <dbReference type="EMBL" id="SIS69020.1"/>
    </source>
</evidence>
<evidence type="ECO:0000256" key="3">
    <source>
        <dbReference type="ARBA" id="ARBA00019010"/>
    </source>
</evidence>
<dbReference type="PANTHER" id="PTHR33540">
    <property type="entry name" value="TRNA THREONYLCARBAMOYLADENOSINE BIOSYNTHESIS PROTEIN TSAE"/>
    <property type="match status" value="1"/>
</dbReference>
<keyword evidence="4" id="KW-0963">Cytoplasm</keyword>
<evidence type="ECO:0000256" key="4">
    <source>
        <dbReference type="ARBA" id="ARBA00022490"/>
    </source>
</evidence>
<keyword evidence="8" id="KW-0067">ATP-binding</keyword>
<evidence type="ECO:0000313" key="12">
    <source>
        <dbReference type="Proteomes" id="UP000185728"/>
    </source>
</evidence>
<dbReference type="NCBIfam" id="TIGR00150">
    <property type="entry name" value="T6A_YjeE"/>
    <property type="match status" value="1"/>
</dbReference>
<comment type="subcellular location">
    <subcellularLocation>
        <location evidence="1">Cytoplasm</location>
    </subcellularLocation>
</comment>
<proteinExistence type="inferred from homology"/>
<dbReference type="EMBL" id="FTOB01000003">
    <property type="protein sequence ID" value="SIS69020.1"/>
    <property type="molecule type" value="Genomic_DNA"/>
</dbReference>
<comment type="similarity">
    <text evidence="2">Belongs to the TsaE family.</text>
</comment>
<name>A0ABY1KRI4_9FLAO</name>
<dbReference type="Gene3D" id="3.40.50.300">
    <property type="entry name" value="P-loop containing nucleotide triphosphate hydrolases"/>
    <property type="match status" value="1"/>
</dbReference>
<dbReference type="Proteomes" id="UP000185728">
    <property type="component" value="Unassembled WGS sequence"/>
</dbReference>
<keyword evidence="6" id="KW-0479">Metal-binding</keyword>
<keyword evidence="7" id="KW-0547">Nucleotide-binding</keyword>
<dbReference type="InterPro" id="IPR003442">
    <property type="entry name" value="T6A_TsaE"/>
</dbReference>
<evidence type="ECO:0000256" key="2">
    <source>
        <dbReference type="ARBA" id="ARBA00007599"/>
    </source>
</evidence>
<dbReference type="RefSeq" id="WP_076455178.1">
    <property type="nucleotide sequence ID" value="NZ_FTOB01000003.1"/>
</dbReference>
<evidence type="ECO:0000256" key="8">
    <source>
        <dbReference type="ARBA" id="ARBA00022840"/>
    </source>
</evidence>
<organism evidence="11 12">
    <name type="scientific">Zobellia uliginosa</name>
    <dbReference type="NCBI Taxonomy" id="143224"/>
    <lineage>
        <taxon>Bacteria</taxon>
        <taxon>Pseudomonadati</taxon>
        <taxon>Bacteroidota</taxon>
        <taxon>Flavobacteriia</taxon>
        <taxon>Flavobacteriales</taxon>
        <taxon>Flavobacteriaceae</taxon>
        <taxon>Zobellia</taxon>
    </lineage>
</organism>
<gene>
    <name evidence="11" type="ORF">SAMN05421766_103406</name>
</gene>
<evidence type="ECO:0000256" key="6">
    <source>
        <dbReference type="ARBA" id="ARBA00022723"/>
    </source>
</evidence>
<dbReference type="InterPro" id="IPR027417">
    <property type="entry name" value="P-loop_NTPase"/>
</dbReference>
<dbReference type="SUPFAM" id="SSF52540">
    <property type="entry name" value="P-loop containing nucleoside triphosphate hydrolases"/>
    <property type="match status" value="1"/>
</dbReference>
<reference evidence="11 12" key="1">
    <citation type="submission" date="2017-01" db="EMBL/GenBank/DDBJ databases">
        <authorList>
            <person name="Varghese N."/>
            <person name="Submissions S."/>
        </authorList>
    </citation>
    <scope>NUCLEOTIDE SEQUENCE [LARGE SCALE GENOMIC DNA]</scope>
    <source>
        <strain evidence="11 12">DSM 2061</strain>
    </source>
</reference>
<evidence type="ECO:0000256" key="9">
    <source>
        <dbReference type="ARBA" id="ARBA00022842"/>
    </source>
</evidence>
<protein>
    <recommendedName>
        <fullName evidence="3">tRNA threonylcarbamoyladenosine biosynthesis protein TsaE</fullName>
    </recommendedName>
    <alternativeName>
        <fullName evidence="10">t(6)A37 threonylcarbamoyladenosine biosynthesis protein TsaE</fullName>
    </alternativeName>
</protein>
<dbReference type="PANTHER" id="PTHR33540:SF2">
    <property type="entry name" value="TRNA THREONYLCARBAMOYLADENOSINE BIOSYNTHESIS PROTEIN TSAE"/>
    <property type="match status" value="1"/>
</dbReference>
<keyword evidence="5" id="KW-0819">tRNA processing</keyword>
<sequence length="137" mass="15444">METIYTESEIDKVAAAVIAKAPNKTLLFRAPMGAGKTTLIKAIAKNLGVSDAGNSPTFGIVNEYQNENGQLLAYHFDFYRLNDETEALDMGLEDYLNQGVYVFIEWPEKIESFLPLDSSEIEIEIIDIHTRRIKLKE</sequence>
<keyword evidence="9" id="KW-0460">Magnesium</keyword>
<keyword evidence="12" id="KW-1185">Reference proteome</keyword>
<dbReference type="Pfam" id="PF02367">
    <property type="entry name" value="TsaE"/>
    <property type="match status" value="1"/>
</dbReference>